<protein>
    <submittedName>
        <fullName evidence="1">Outer dense fiber protein 3</fullName>
    </submittedName>
</protein>
<dbReference type="Proteomes" id="UP000076502">
    <property type="component" value="Unassembled WGS sequence"/>
</dbReference>
<proteinExistence type="predicted"/>
<reference evidence="1 2" key="1">
    <citation type="submission" date="2015-07" db="EMBL/GenBank/DDBJ databases">
        <title>The genome of Dufourea novaeangliae.</title>
        <authorList>
            <person name="Pan H."/>
            <person name="Kapheim K."/>
        </authorList>
    </citation>
    <scope>NUCLEOTIDE SEQUENCE [LARGE SCALE GENOMIC DNA]</scope>
    <source>
        <strain evidence="1">0120121106</strain>
        <tissue evidence="1">Whole body</tissue>
    </source>
</reference>
<dbReference type="InterPro" id="IPR010736">
    <property type="entry name" value="SHIPPO-rpt"/>
</dbReference>
<dbReference type="Pfam" id="PF07004">
    <property type="entry name" value="SHIPPO-rpt"/>
    <property type="match status" value="3"/>
</dbReference>
<accession>A0A154PJM7</accession>
<keyword evidence="2" id="KW-1185">Reference proteome</keyword>
<sequence>MENKENKGKLLSCMIKGPGPVYKLRTVVGYEGHCLSRHRNPAYTMRCRAKLTMPRGGPGPQYNVSKLTNYGEDKSPAFTISGREVYRIRDSGPGPGAHYPELCLPMNHSLRPPAYSLKSRGQTKIGDSGPGPNAYSLPTCIGPKIPDKTAQGAFTIGGYHKLRHDHIGPGPAHYGDIKIDVSKRRFPAFSLKWRNPLTQIDFSPGPRYYPQFNTGKKSAMYSFGIRHSECAGVPITDLDEE</sequence>
<gene>
    <name evidence="1" type="ORF">WN55_03150</name>
</gene>
<evidence type="ECO:0000313" key="1">
    <source>
        <dbReference type="EMBL" id="KZC12069.1"/>
    </source>
</evidence>
<dbReference type="STRING" id="178035.A0A154PJM7"/>
<evidence type="ECO:0000313" key="2">
    <source>
        <dbReference type="Proteomes" id="UP000076502"/>
    </source>
</evidence>
<dbReference type="OrthoDB" id="440566at2759"/>
<dbReference type="GO" id="GO:0005856">
    <property type="term" value="C:cytoskeleton"/>
    <property type="evidence" value="ECO:0007669"/>
    <property type="project" value="TreeGrafter"/>
</dbReference>
<name>A0A154PJM7_DUFNO</name>
<dbReference type="PANTHER" id="PTHR21580:SF28">
    <property type="entry name" value="BOREALIN N-TERMINAL DOMAIN-CONTAINING PROTEIN-RELATED"/>
    <property type="match status" value="1"/>
</dbReference>
<dbReference type="AlphaFoldDB" id="A0A154PJM7"/>
<organism evidence="1 2">
    <name type="scientific">Dufourea novaeangliae</name>
    <name type="common">Sweat bee</name>
    <dbReference type="NCBI Taxonomy" id="178035"/>
    <lineage>
        <taxon>Eukaryota</taxon>
        <taxon>Metazoa</taxon>
        <taxon>Ecdysozoa</taxon>
        <taxon>Arthropoda</taxon>
        <taxon>Hexapoda</taxon>
        <taxon>Insecta</taxon>
        <taxon>Pterygota</taxon>
        <taxon>Neoptera</taxon>
        <taxon>Endopterygota</taxon>
        <taxon>Hymenoptera</taxon>
        <taxon>Apocrita</taxon>
        <taxon>Aculeata</taxon>
        <taxon>Apoidea</taxon>
        <taxon>Anthophila</taxon>
        <taxon>Halictidae</taxon>
        <taxon>Rophitinae</taxon>
        <taxon>Dufourea</taxon>
    </lineage>
</organism>
<dbReference type="OMA" id="FKKCGPG"/>
<dbReference type="InterPro" id="IPR051291">
    <property type="entry name" value="CIMAP"/>
</dbReference>
<dbReference type="PANTHER" id="PTHR21580">
    <property type="entry name" value="SHIPPO-1-RELATED"/>
    <property type="match status" value="1"/>
</dbReference>
<dbReference type="EMBL" id="KQ434938">
    <property type="protein sequence ID" value="KZC12069.1"/>
    <property type="molecule type" value="Genomic_DNA"/>
</dbReference>